<keyword evidence="4 12" id="KW-0436">Ligase</keyword>
<dbReference type="SUPFAM" id="SSF46589">
    <property type="entry name" value="tRNA-binding arm"/>
    <property type="match status" value="1"/>
</dbReference>
<dbReference type="CDD" id="cd00817">
    <property type="entry name" value="ValRS_core"/>
    <property type="match status" value="1"/>
</dbReference>
<feature type="coiled-coil region" evidence="13">
    <location>
        <begin position="984"/>
        <end position="1039"/>
    </location>
</feature>
<evidence type="ECO:0000259" key="15">
    <source>
        <dbReference type="Pfam" id="PF00133"/>
    </source>
</evidence>
<feature type="region of interest" description="Disordered" evidence="14">
    <location>
        <begin position="1"/>
        <end position="20"/>
    </location>
</feature>
<evidence type="ECO:0000256" key="14">
    <source>
        <dbReference type="SAM" id="MobiDB-lite"/>
    </source>
</evidence>
<evidence type="ECO:0000256" key="2">
    <source>
        <dbReference type="ARBA" id="ARBA00013169"/>
    </source>
</evidence>
<evidence type="ECO:0000256" key="6">
    <source>
        <dbReference type="ARBA" id="ARBA00022840"/>
    </source>
</evidence>
<dbReference type="InterPro" id="IPR002300">
    <property type="entry name" value="aa-tRNA-synth_Ia"/>
</dbReference>
<dbReference type="InterPro" id="IPR037118">
    <property type="entry name" value="Val-tRNA_synth_C_sf"/>
</dbReference>
<dbReference type="InterPro" id="IPR002303">
    <property type="entry name" value="Valyl-tRNA_ligase"/>
</dbReference>
<dbReference type="SUPFAM" id="SSF50677">
    <property type="entry name" value="ValRS/IleRS/LeuRS editing domain"/>
    <property type="match status" value="1"/>
</dbReference>
<dbReference type="FunFam" id="3.40.50.620:FF:000020">
    <property type="entry name" value="Valine--tRNA ligase, mitochondrial"/>
    <property type="match status" value="1"/>
</dbReference>
<dbReference type="Gene3D" id="3.40.50.620">
    <property type="entry name" value="HUPs"/>
    <property type="match status" value="2"/>
</dbReference>
<dbReference type="GO" id="GO:0004832">
    <property type="term" value="F:valine-tRNA ligase activity"/>
    <property type="evidence" value="ECO:0007669"/>
    <property type="project" value="UniProtKB-EC"/>
</dbReference>
<dbReference type="PRINTS" id="PR00986">
    <property type="entry name" value="TRNASYNTHVAL"/>
</dbReference>
<evidence type="ECO:0000256" key="9">
    <source>
        <dbReference type="ARBA" id="ARBA00023146"/>
    </source>
</evidence>
<dbReference type="AlphaFoldDB" id="A0A7S3DVF3"/>
<reference evidence="18" key="1">
    <citation type="submission" date="2021-01" db="EMBL/GenBank/DDBJ databases">
        <authorList>
            <person name="Corre E."/>
            <person name="Pelletier E."/>
            <person name="Niang G."/>
            <person name="Scheremetjew M."/>
            <person name="Finn R."/>
            <person name="Kale V."/>
            <person name="Holt S."/>
            <person name="Cochrane G."/>
            <person name="Meng A."/>
            <person name="Brown T."/>
            <person name="Cohen L."/>
        </authorList>
    </citation>
    <scope>NUCLEOTIDE SEQUENCE</scope>
    <source>
        <strain evidence="18">CCMP125</strain>
    </source>
</reference>
<feature type="domain" description="Methionyl/Valyl/Leucyl/Isoleucyl-tRNA synthetase anticodon-binding" evidence="16">
    <location>
        <begin position="751"/>
        <end position="912"/>
    </location>
</feature>
<keyword evidence="7 12" id="KW-0648">Protein biosynthesis</keyword>
<dbReference type="Pfam" id="PF08264">
    <property type="entry name" value="Anticodon_1"/>
    <property type="match status" value="1"/>
</dbReference>
<dbReference type="GO" id="GO:0005829">
    <property type="term" value="C:cytosol"/>
    <property type="evidence" value="ECO:0007669"/>
    <property type="project" value="TreeGrafter"/>
</dbReference>
<dbReference type="EMBL" id="HBHT01034594">
    <property type="protein sequence ID" value="CAD9987459.1"/>
    <property type="molecule type" value="Transcribed_RNA"/>
</dbReference>
<dbReference type="NCBIfam" id="NF004349">
    <property type="entry name" value="PRK05729.1"/>
    <property type="match status" value="1"/>
</dbReference>
<evidence type="ECO:0000256" key="12">
    <source>
        <dbReference type="RuleBase" id="RU363035"/>
    </source>
</evidence>
<keyword evidence="8 13" id="KW-0175">Coiled coil</keyword>
<evidence type="ECO:0000313" key="18">
    <source>
        <dbReference type="EMBL" id="CAD9987459.1"/>
    </source>
</evidence>
<sequence>MPSHQLSLRKRRSVVPSTERKFRAQPSALLTTMLCFGSARAFTKPSFYSRTGGGIRTASSLLDKKISPISALVPTTEKHQNNNNSVGWLSRKSLRLHATAAPETDTATSYDILNKKGGLDGSYDPASFESEVYQWWENSGCFQPDAKQKPQVGEKPYVLPMPPPNVTGRLHMGHAIFVALQDVLARFHRMRGQPVLWLPGTDHAGIATQLQVEKQLLAEGTTREEVGREEFLRRVWDYKEEQGGHITRQLRSLGASADWSRERFTMDQDLSEAVAEAFVRLHEKGLVYRGEYMVNWAPLLKTAVSDLEVEYSEEEGKLYYFKYNVEGSDEFLPVATTRPETICGDTAVCVHPEDERYKHLVGKTVVVPMGGGRSIPIIADEYVDMEFGTGALKITPGHDPNDYALGKKYDLPIINIMNKDGSMNSNAGEYDGLDRFECREKLWSDMDEAGLVIEAKPHTQRVPRSQRGGEVIEPMVSSQWFVKTEGMGAKALQAVKGGDIKIVPQRFDKIWYNWLEDIHDWCVSRQLWWGHRIPVWYVGESGESEYVVARNEKEAREKAIEKGHDADVVLRQEEDVLDTWFSSGLWPFATVGWPQNEGVEGSDLSRFYPGSCLETGYDIIFFWVARMVMMGLELTGESPFNVIYLHGLVRAADGSKMSKTKGNVIDPLDTVAEYGADSLRYSLVTGVTPGQDIPLNMEKIKANRQFGNKLWNCCKFVTGNALRDMDEESLAEIGVSGPIMQEEFDSLSLPERYIISKCHTLVEGVTSDIENYSLGAAGSKVYEFLWDHYADWYIEISKTRLYEGAGGGGEAEMKATRRVLVYVLDTSLRLLHPYMPYITERLWHHLPRSKAGEDQAAHSLMLADWPQMDDESPLVTSADAVDQFECFQALTRSIRNARAEYNVEPGKRISAVIVASGGMREELEKEVKSLVALAKLDPEQVAVLEAGSDEAKAATAVDSVQLVIRDGVEAYLPLSGLIDPDKERKRLEKQDERLAKEIEKLAGRLKSKGFVDKAPEAVVDKAKQDLAELEDQAAKVKAGLEALAT</sequence>
<dbReference type="SUPFAM" id="SSF52374">
    <property type="entry name" value="Nucleotidylyl transferase"/>
    <property type="match status" value="1"/>
</dbReference>
<dbReference type="InterPro" id="IPR013155">
    <property type="entry name" value="M/V/L/I-tRNA-synth_anticd-bd"/>
</dbReference>
<keyword evidence="3" id="KW-0963">Cytoplasm</keyword>
<dbReference type="PANTHER" id="PTHR11946:SF93">
    <property type="entry name" value="VALINE--TRNA LIGASE, CHLOROPLASTIC_MITOCHONDRIAL 2"/>
    <property type="match status" value="1"/>
</dbReference>
<evidence type="ECO:0000256" key="3">
    <source>
        <dbReference type="ARBA" id="ARBA00022490"/>
    </source>
</evidence>
<dbReference type="Gene3D" id="3.90.740.10">
    <property type="entry name" value="Valyl/Leucyl/Isoleucyl-tRNA synthetase, editing domain"/>
    <property type="match status" value="1"/>
</dbReference>
<evidence type="ECO:0000256" key="8">
    <source>
        <dbReference type="ARBA" id="ARBA00023054"/>
    </source>
</evidence>
<evidence type="ECO:0000256" key="13">
    <source>
        <dbReference type="SAM" id="Coils"/>
    </source>
</evidence>
<evidence type="ECO:0000256" key="7">
    <source>
        <dbReference type="ARBA" id="ARBA00022917"/>
    </source>
</evidence>
<keyword evidence="6 12" id="KW-0067">ATP-binding</keyword>
<dbReference type="PROSITE" id="PS00178">
    <property type="entry name" value="AA_TRNA_LIGASE_I"/>
    <property type="match status" value="1"/>
</dbReference>
<dbReference type="FunFam" id="1.10.287.380:FF:000001">
    <property type="entry name" value="Valine--tRNA ligase"/>
    <property type="match status" value="1"/>
</dbReference>
<keyword evidence="9 12" id="KW-0030">Aminoacyl-tRNA synthetase</keyword>
<gene>
    <name evidence="18" type="ORF">APAL1065_LOCUS23259</name>
</gene>
<feature type="domain" description="Valyl-tRNA synthetase tRNA-binding arm" evidence="17">
    <location>
        <begin position="981"/>
        <end position="1043"/>
    </location>
</feature>
<dbReference type="InterPro" id="IPR033705">
    <property type="entry name" value="Anticodon_Ia_Val"/>
</dbReference>
<organism evidence="18">
    <name type="scientific">Entomoneis paludosa</name>
    <dbReference type="NCBI Taxonomy" id="265537"/>
    <lineage>
        <taxon>Eukaryota</taxon>
        <taxon>Sar</taxon>
        <taxon>Stramenopiles</taxon>
        <taxon>Ochrophyta</taxon>
        <taxon>Bacillariophyta</taxon>
        <taxon>Bacillariophyceae</taxon>
        <taxon>Bacillariophycidae</taxon>
        <taxon>Entomoneidaceae</taxon>
        <taxon>Entomoneis</taxon>
    </lineage>
</organism>
<evidence type="ECO:0000259" key="16">
    <source>
        <dbReference type="Pfam" id="PF08264"/>
    </source>
</evidence>
<dbReference type="GO" id="GO:0005524">
    <property type="term" value="F:ATP binding"/>
    <property type="evidence" value="ECO:0007669"/>
    <property type="project" value="UniProtKB-KW"/>
</dbReference>
<dbReference type="PANTHER" id="PTHR11946">
    <property type="entry name" value="VALYL-TRNA SYNTHETASES"/>
    <property type="match status" value="1"/>
</dbReference>
<dbReference type="Pfam" id="PF00133">
    <property type="entry name" value="tRNA-synt_1"/>
    <property type="match status" value="1"/>
</dbReference>
<dbReference type="GO" id="GO:0006438">
    <property type="term" value="P:valyl-tRNA aminoacylation"/>
    <property type="evidence" value="ECO:0007669"/>
    <property type="project" value="InterPro"/>
</dbReference>
<dbReference type="FunFam" id="3.90.740.10:FF:000005">
    <property type="entry name" value="Valine--tRNA ligase, mitochondrial"/>
    <property type="match status" value="1"/>
</dbReference>
<protein>
    <recommendedName>
        <fullName evidence="2">valine--tRNA ligase</fullName>
        <ecNumber evidence="2">6.1.1.9</ecNumber>
    </recommendedName>
    <alternativeName>
        <fullName evidence="10">Valyl-tRNA synthetase</fullName>
    </alternativeName>
</protein>
<dbReference type="SUPFAM" id="SSF47323">
    <property type="entry name" value="Anticodon-binding domain of a subclass of class I aminoacyl-tRNA synthetases"/>
    <property type="match status" value="1"/>
</dbReference>
<dbReference type="CDD" id="cd07962">
    <property type="entry name" value="Anticodon_Ia_Val"/>
    <property type="match status" value="1"/>
</dbReference>
<name>A0A7S3DVF3_9STRA</name>
<evidence type="ECO:0000256" key="10">
    <source>
        <dbReference type="ARBA" id="ARBA00029936"/>
    </source>
</evidence>
<accession>A0A7S3DVF3</accession>
<dbReference type="Gene3D" id="1.10.730.10">
    <property type="entry name" value="Isoleucyl-tRNA Synthetase, Domain 1"/>
    <property type="match status" value="1"/>
</dbReference>
<dbReference type="InterPro" id="IPR001412">
    <property type="entry name" value="aa-tRNA-synth_I_CS"/>
</dbReference>
<evidence type="ECO:0000256" key="4">
    <source>
        <dbReference type="ARBA" id="ARBA00022598"/>
    </source>
</evidence>
<dbReference type="GO" id="GO:0002161">
    <property type="term" value="F:aminoacyl-tRNA deacylase activity"/>
    <property type="evidence" value="ECO:0007669"/>
    <property type="project" value="InterPro"/>
</dbReference>
<feature type="domain" description="Aminoacyl-tRNA synthetase class Ia" evidence="15">
    <location>
        <begin position="132"/>
        <end position="693"/>
    </location>
</feature>
<dbReference type="Gene3D" id="1.10.287.380">
    <property type="entry name" value="Valyl-tRNA synthetase, C-terminal domain"/>
    <property type="match status" value="1"/>
</dbReference>
<evidence type="ECO:0000256" key="5">
    <source>
        <dbReference type="ARBA" id="ARBA00022741"/>
    </source>
</evidence>
<keyword evidence="5 12" id="KW-0547">Nucleotide-binding</keyword>
<dbReference type="InterPro" id="IPR014729">
    <property type="entry name" value="Rossmann-like_a/b/a_fold"/>
</dbReference>
<evidence type="ECO:0000256" key="11">
    <source>
        <dbReference type="ARBA" id="ARBA00047552"/>
    </source>
</evidence>
<dbReference type="InterPro" id="IPR010978">
    <property type="entry name" value="tRNA-bd_arm"/>
</dbReference>
<evidence type="ECO:0000259" key="17">
    <source>
        <dbReference type="Pfam" id="PF10458"/>
    </source>
</evidence>
<dbReference type="InterPro" id="IPR019499">
    <property type="entry name" value="Val-tRNA_synth_tRNA-bd"/>
</dbReference>
<comment type="catalytic activity">
    <reaction evidence="11">
        <text>tRNA(Val) + L-valine + ATP = L-valyl-tRNA(Val) + AMP + diphosphate</text>
        <dbReference type="Rhea" id="RHEA:10704"/>
        <dbReference type="Rhea" id="RHEA-COMP:9672"/>
        <dbReference type="Rhea" id="RHEA-COMP:9708"/>
        <dbReference type="ChEBI" id="CHEBI:30616"/>
        <dbReference type="ChEBI" id="CHEBI:33019"/>
        <dbReference type="ChEBI" id="CHEBI:57762"/>
        <dbReference type="ChEBI" id="CHEBI:78442"/>
        <dbReference type="ChEBI" id="CHEBI:78537"/>
        <dbReference type="ChEBI" id="CHEBI:456215"/>
        <dbReference type="EC" id="6.1.1.9"/>
    </reaction>
</comment>
<evidence type="ECO:0000256" key="1">
    <source>
        <dbReference type="ARBA" id="ARBA00005594"/>
    </source>
</evidence>
<dbReference type="EC" id="6.1.1.9" evidence="2"/>
<dbReference type="FunFam" id="3.40.50.620:FF:000126">
    <property type="entry name" value="Valine--tRNA ligase chloroplastic/mitochondrial 2"/>
    <property type="match status" value="1"/>
</dbReference>
<dbReference type="FunFam" id="1.10.730.10:FF:000014">
    <property type="entry name" value="Valine--tRNA ligase"/>
    <property type="match status" value="1"/>
</dbReference>
<dbReference type="HAMAP" id="MF_02004">
    <property type="entry name" value="Val_tRNA_synth_type1"/>
    <property type="match status" value="1"/>
</dbReference>
<dbReference type="NCBIfam" id="TIGR00422">
    <property type="entry name" value="valS"/>
    <property type="match status" value="1"/>
</dbReference>
<dbReference type="Pfam" id="PF10458">
    <property type="entry name" value="Val_tRNA-synt_C"/>
    <property type="match status" value="1"/>
</dbReference>
<dbReference type="InterPro" id="IPR009080">
    <property type="entry name" value="tRNAsynth_Ia_anticodon-bd"/>
</dbReference>
<dbReference type="InterPro" id="IPR009008">
    <property type="entry name" value="Val/Leu/Ile-tRNA-synth_edit"/>
</dbReference>
<comment type="similarity">
    <text evidence="1 12">Belongs to the class-I aminoacyl-tRNA synthetase family.</text>
</comment>
<proteinExistence type="inferred from homology"/>